<feature type="domain" description="Cupin type-2" evidence="3">
    <location>
        <begin position="59"/>
        <end position="124"/>
    </location>
</feature>
<dbReference type="InterPro" id="IPR014710">
    <property type="entry name" value="RmlC-like_jellyroll"/>
</dbReference>
<dbReference type="InterPro" id="IPR011051">
    <property type="entry name" value="RmlC_Cupin_sf"/>
</dbReference>
<gene>
    <name evidence="4" type="ORF">H2201_007771</name>
</gene>
<protein>
    <recommendedName>
        <fullName evidence="3">Cupin type-2 domain-containing protein</fullName>
    </recommendedName>
</protein>
<keyword evidence="5" id="KW-1185">Reference proteome</keyword>
<dbReference type="Proteomes" id="UP001172684">
    <property type="component" value="Unassembled WGS sequence"/>
</dbReference>
<evidence type="ECO:0000256" key="2">
    <source>
        <dbReference type="SAM" id="MobiDB-lite"/>
    </source>
</evidence>
<dbReference type="PANTHER" id="PTHR35848:SF6">
    <property type="entry name" value="CUPIN TYPE-2 DOMAIN-CONTAINING PROTEIN"/>
    <property type="match status" value="1"/>
</dbReference>
<proteinExistence type="predicted"/>
<evidence type="ECO:0000313" key="4">
    <source>
        <dbReference type="EMBL" id="KAJ9658563.1"/>
    </source>
</evidence>
<organism evidence="4 5">
    <name type="scientific">Coniosporium apollinis</name>
    <dbReference type="NCBI Taxonomy" id="61459"/>
    <lineage>
        <taxon>Eukaryota</taxon>
        <taxon>Fungi</taxon>
        <taxon>Dikarya</taxon>
        <taxon>Ascomycota</taxon>
        <taxon>Pezizomycotina</taxon>
        <taxon>Dothideomycetes</taxon>
        <taxon>Dothideomycetes incertae sedis</taxon>
        <taxon>Coniosporium</taxon>
    </lineage>
</organism>
<evidence type="ECO:0000256" key="1">
    <source>
        <dbReference type="ARBA" id="ARBA00022723"/>
    </source>
</evidence>
<dbReference type="EMBL" id="JAPDRL010000086">
    <property type="protein sequence ID" value="KAJ9658563.1"/>
    <property type="molecule type" value="Genomic_DNA"/>
</dbReference>
<evidence type="ECO:0000313" key="5">
    <source>
        <dbReference type="Proteomes" id="UP001172684"/>
    </source>
</evidence>
<evidence type="ECO:0000259" key="3">
    <source>
        <dbReference type="Pfam" id="PF07883"/>
    </source>
</evidence>
<dbReference type="InterPro" id="IPR013096">
    <property type="entry name" value="Cupin_2"/>
</dbReference>
<comment type="caution">
    <text evidence="4">The sequence shown here is derived from an EMBL/GenBank/DDBJ whole genome shotgun (WGS) entry which is preliminary data.</text>
</comment>
<accession>A0ABQ9NMH0</accession>
<dbReference type="InterPro" id="IPR051610">
    <property type="entry name" value="GPI/OXD"/>
</dbReference>
<dbReference type="Pfam" id="PF07883">
    <property type="entry name" value="Cupin_2"/>
    <property type="match status" value="1"/>
</dbReference>
<dbReference type="Gene3D" id="2.60.120.10">
    <property type="entry name" value="Jelly Rolls"/>
    <property type="match status" value="1"/>
</dbReference>
<dbReference type="SUPFAM" id="SSF51182">
    <property type="entry name" value="RmlC-like cupins"/>
    <property type="match status" value="1"/>
</dbReference>
<sequence length="144" mass="15898">MELPKEQPAQAVVLPSNYTSTNPPESFADSHRGELTWHTLFSNPSTPTSNMSAGIAVCPPRTGHLRQHRHAQAEIYYILEGRGTVVVNGVEHPVEKGCAVFIPGDAEHGVTNDAEDELKWLYVFPTGAFTDVHYRFSHEVGKES</sequence>
<dbReference type="PANTHER" id="PTHR35848">
    <property type="entry name" value="OXALATE-BINDING PROTEIN"/>
    <property type="match status" value="1"/>
</dbReference>
<feature type="region of interest" description="Disordered" evidence="2">
    <location>
        <begin position="1"/>
        <end position="27"/>
    </location>
</feature>
<name>A0ABQ9NMH0_9PEZI</name>
<reference evidence="4" key="1">
    <citation type="submission" date="2022-10" db="EMBL/GenBank/DDBJ databases">
        <title>Culturing micro-colonial fungi from biological soil crusts in the Mojave desert and describing Neophaeococcomyces mojavensis, and introducing the new genera and species Taxawa tesnikishii.</title>
        <authorList>
            <person name="Kurbessoian T."/>
            <person name="Stajich J.E."/>
        </authorList>
    </citation>
    <scope>NUCLEOTIDE SEQUENCE</scope>
    <source>
        <strain evidence="4">TK_1</strain>
    </source>
</reference>
<keyword evidence="1" id="KW-0479">Metal-binding</keyword>